<evidence type="ECO:0000313" key="2">
    <source>
        <dbReference type="Proteomes" id="UP000008909"/>
    </source>
</evidence>
<dbReference type="EMBL" id="DF143257">
    <property type="protein sequence ID" value="GAA52217.1"/>
    <property type="molecule type" value="Genomic_DNA"/>
</dbReference>
<reference evidence="1" key="1">
    <citation type="journal article" date="2011" name="Genome Biol.">
        <title>The draft genome of the carcinogenic human liver fluke Clonorchis sinensis.</title>
        <authorList>
            <person name="Wang X."/>
            <person name="Chen W."/>
            <person name="Huang Y."/>
            <person name="Sun J."/>
            <person name="Men J."/>
            <person name="Liu H."/>
            <person name="Luo F."/>
            <person name="Guo L."/>
            <person name="Lv X."/>
            <person name="Deng C."/>
            <person name="Zhou C."/>
            <person name="Fan Y."/>
            <person name="Li X."/>
            <person name="Huang L."/>
            <person name="Hu Y."/>
            <person name="Liang C."/>
            <person name="Hu X."/>
            <person name="Xu J."/>
            <person name="Yu X."/>
        </authorList>
    </citation>
    <scope>NUCLEOTIDE SEQUENCE [LARGE SCALE GENOMIC DNA]</scope>
    <source>
        <strain evidence="1">Henan</strain>
    </source>
</reference>
<keyword evidence="2" id="KW-1185">Reference proteome</keyword>
<accession>G7YGY4</accession>
<organism evidence="1 2">
    <name type="scientific">Clonorchis sinensis</name>
    <name type="common">Chinese liver fluke</name>
    <dbReference type="NCBI Taxonomy" id="79923"/>
    <lineage>
        <taxon>Eukaryota</taxon>
        <taxon>Metazoa</taxon>
        <taxon>Spiralia</taxon>
        <taxon>Lophotrochozoa</taxon>
        <taxon>Platyhelminthes</taxon>
        <taxon>Trematoda</taxon>
        <taxon>Digenea</taxon>
        <taxon>Opisthorchiida</taxon>
        <taxon>Opisthorchiata</taxon>
        <taxon>Opisthorchiidae</taxon>
        <taxon>Clonorchis</taxon>
    </lineage>
</organism>
<dbReference type="AlphaFoldDB" id="G7YGY4"/>
<name>G7YGY4_CLOSI</name>
<proteinExistence type="predicted"/>
<gene>
    <name evidence="1" type="ORF">CLF_107621</name>
</gene>
<dbReference type="Proteomes" id="UP000008909">
    <property type="component" value="Unassembled WGS sequence"/>
</dbReference>
<reference key="2">
    <citation type="submission" date="2011-10" db="EMBL/GenBank/DDBJ databases">
        <title>The genome and transcriptome sequence of Clonorchis sinensis provide insights into the carcinogenic liver fluke.</title>
        <authorList>
            <person name="Wang X."/>
            <person name="Huang Y."/>
            <person name="Chen W."/>
            <person name="Liu H."/>
            <person name="Guo L."/>
            <person name="Chen Y."/>
            <person name="Luo F."/>
            <person name="Zhou W."/>
            <person name="Sun J."/>
            <person name="Mao Q."/>
            <person name="Liang P."/>
            <person name="Zhou C."/>
            <person name="Tian Y."/>
            <person name="Men J."/>
            <person name="Lv X."/>
            <person name="Huang L."/>
            <person name="Zhou J."/>
            <person name="Hu Y."/>
            <person name="Li R."/>
            <person name="Zhang F."/>
            <person name="Lei H."/>
            <person name="Li X."/>
            <person name="Hu X."/>
            <person name="Liang C."/>
            <person name="Xu J."/>
            <person name="Wu Z."/>
            <person name="Yu X."/>
        </authorList>
    </citation>
    <scope>NUCLEOTIDE SEQUENCE</scope>
    <source>
        <strain>Henan</strain>
    </source>
</reference>
<sequence>MSPLSTEQKQDKIGTRFFHSQRYHSEHHTAVNVSIGNDVDWGGGAKSFGMLARRRKFHGIFRCASVRLIFGNRGNFFSRPANGLIVACSAENINTGLMSSRSVHSPHKTKKQLKMSARGNIRAASGSDFPRQLDIKRQTSTLSLSARFQCSHSEASGLTACSKYVRKFHQQCDLHCVLWSEGTFMCCLRLRVPVDHVRYDTMYFQLVYWQVSTTNKRICVKACCSGYSMSKGTEFQAKDHSHSRTQTTTSIICIRKRLVRPSNDSGQLQVYFRYFNLNAVLAPVAWVKLRDFSSCTAYEPWDPRFYFIWNQNGAVDVHCIGVFGEHMCDVTFSDMKHHYVERAISFED</sequence>
<evidence type="ECO:0000313" key="1">
    <source>
        <dbReference type="EMBL" id="GAA52217.1"/>
    </source>
</evidence>
<protein>
    <submittedName>
        <fullName evidence="1">Uncharacterized protein</fullName>
    </submittedName>
</protein>